<evidence type="ECO:0000313" key="1">
    <source>
        <dbReference type="EMBL" id="VUZ44811.1"/>
    </source>
</evidence>
<sequence>MTIQKRIVKICLGASGRLNIEGKMECDLCPTGSASNLQITMPPPPDHRINLINGSIDEEYLSAITWPYSESP</sequence>
<feature type="non-terminal residue" evidence="1">
    <location>
        <position position="72"/>
    </location>
</feature>
<dbReference type="AlphaFoldDB" id="A0A564YC21"/>
<evidence type="ECO:0000313" key="2">
    <source>
        <dbReference type="Proteomes" id="UP000321570"/>
    </source>
</evidence>
<dbReference type="EMBL" id="CABIJS010000144">
    <property type="protein sequence ID" value="VUZ44811.1"/>
    <property type="molecule type" value="Genomic_DNA"/>
</dbReference>
<proteinExistence type="predicted"/>
<dbReference type="Proteomes" id="UP000321570">
    <property type="component" value="Unassembled WGS sequence"/>
</dbReference>
<organism evidence="1 2">
    <name type="scientific">Hymenolepis diminuta</name>
    <name type="common">Rat tapeworm</name>
    <dbReference type="NCBI Taxonomy" id="6216"/>
    <lineage>
        <taxon>Eukaryota</taxon>
        <taxon>Metazoa</taxon>
        <taxon>Spiralia</taxon>
        <taxon>Lophotrochozoa</taxon>
        <taxon>Platyhelminthes</taxon>
        <taxon>Cestoda</taxon>
        <taxon>Eucestoda</taxon>
        <taxon>Cyclophyllidea</taxon>
        <taxon>Hymenolepididae</taxon>
        <taxon>Hymenolepis</taxon>
    </lineage>
</organism>
<gene>
    <name evidence="1" type="ORF">WMSIL1_LOCUS4784</name>
</gene>
<accession>A0A564YC21</accession>
<protein>
    <submittedName>
        <fullName evidence="1">Uncharacterized protein</fullName>
    </submittedName>
</protein>
<keyword evidence="2" id="KW-1185">Reference proteome</keyword>
<name>A0A564YC21_HYMDI</name>
<reference evidence="1 2" key="1">
    <citation type="submission" date="2019-07" db="EMBL/GenBank/DDBJ databases">
        <authorList>
            <person name="Jastrzebski P J."/>
            <person name="Paukszto L."/>
            <person name="Jastrzebski P J."/>
        </authorList>
    </citation>
    <scope>NUCLEOTIDE SEQUENCE [LARGE SCALE GENOMIC DNA]</scope>
    <source>
        <strain evidence="1 2">WMS-il1</strain>
    </source>
</reference>